<gene>
    <name evidence="1" type="ORF">ACFP85_16335</name>
</gene>
<dbReference type="EMBL" id="JBHSUS010000001">
    <property type="protein sequence ID" value="MFC6441718.1"/>
    <property type="molecule type" value="Genomic_DNA"/>
</dbReference>
<evidence type="ECO:0000313" key="1">
    <source>
        <dbReference type="EMBL" id="MFC6441718.1"/>
    </source>
</evidence>
<keyword evidence="2" id="KW-1185">Reference proteome</keyword>
<proteinExistence type="predicted"/>
<name>A0ABW1XNP4_9ALTE</name>
<comment type="caution">
    <text evidence="1">The sequence shown here is derived from an EMBL/GenBank/DDBJ whole genome shotgun (WGS) entry which is preliminary data.</text>
</comment>
<dbReference type="Proteomes" id="UP001596364">
    <property type="component" value="Unassembled WGS sequence"/>
</dbReference>
<protein>
    <submittedName>
        <fullName evidence="1">YjbH domain-containing protein</fullName>
    </submittedName>
</protein>
<dbReference type="InterPro" id="IPR010344">
    <property type="entry name" value="YbjH"/>
</dbReference>
<sequence length="77" mass="8616">MVVGAYAAFTNVSAEEYGEGSFTKGFYITVPVDLFVFRPATGKAKFPWIPIARDGGQILQRPVQLLDLTEKRSRFMN</sequence>
<reference evidence="2" key="1">
    <citation type="journal article" date="2019" name="Int. J. Syst. Evol. Microbiol.">
        <title>The Global Catalogue of Microorganisms (GCM) 10K type strain sequencing project: providing services to taxonomists for standard genome sequencing and annotation.</title>
        <authorList>
            <consortium name="The Broad Institute Genomics Platform"/>
            <consortium name="The Broad Institute Genome Sequencing Center for Infectious Disease"/>
            <person name="Wu L."/>
            <person name="Ma J."/>
        </authorList>
    </citation>
    <scope>NUCLEOTIDE SEQUENCE [LARGE SCALE GENOMIC DNA]</scope>
    <source>
        <strain evidence="2">CGMCC 1.16031</strain>
    </source>
</reference>
<organism evidence="1 2">
    <name type="scientific">Pseudobowmanella zhangzhouensis</name>
    <dbReference type="NCBI Taxonomy" id="1537679"/>
    <lineage>
        <taxon>Bacteria</taxon>
        <taxon>Pseudomonadati</taxon>
        <taxon>Pseudomonadota</taxon>
        <taxon>Gammaproteobacteria</taxon>
        <taxon>Alteromonadales</taxon>
        <taxon>Alteromonadaceae</taxon>
    </lineage>
</organism>
<evidence type="ECO:0000313" key="2">
    <source>
        <dbReference type="Proteomes" id="UP001596364"/>
    </source>
</evidence>
<dbReference type="Pfam" id="PF06082">
    <property type="entry name" value="YjbH"/>
    <property type="match status" value="1"/>
</dbReference>
<accession>A0ABW1XNP4</accession>